<keyword evidence="1" id="KW-0732">Signal</keyword>
<dbReference type="EMBL" id="JAULSW010000011">
    <property type="protein sequence ID" value="KAK3367506.1"/>
    <property type="molecule type" value="Genomic_DNA"/>
</dbReference>
<proteinExistence type="predicted"/>
<name>A0AAE0K008_9PEZI</name>
<evidence type="ECO:0000313" key="3">
    <source>
        <dbReference type="Proteomes" id="UP001285441"/>
    </source>
</evidence>
<gene>
    <name evidence="2" type="ORF">B0H63DRAFT_455600</name>
</gene>
<feature type="chain" id="PRO_5042253249" description="Ecp2 effector protein domain-containing protein" evidence="1">
    <location>
        <begin position="21"/>
        <end position="139"/>
    </location>
</feature>
<dbReference type="AlphaFoldDB" id="A0AAE0K008"/>
<accession>A0AAE0K008</accession>
<reference evidence="2" key="2">
    <citation type="submission" date="2023-06" db="EMBL/GenBank/DDBJ databases">
        <authorList>
            <consortium name="Lawrence Berkeley National Laboratory"/>
            <person name="Haridas S."/>
            <person name="Hensen N."/>
            <person name="Bonometti L."/>
            <person name="Westerberg I."/>
            <person name="Brannstrom I.O."/>
            <person name="Guillou S."/>
            <person name="Cros-Aarteil S."/>
            <person name="Calhoun S."/>
            <person name="Kuo A."/>
            <person name="Mondo S."/>
            <person name="Pangilinan J."/>
            <person name="Riley R."/>
            <person name="LaButti K."/>
            <person name="Andreopoulos B."/>
            <person name="Lipzen A."/>
            <person name="Chen C."/>
            <person name="Yanf M."/>
            <person name="Daum C."/>
            <person name="Ng V."/>
            <person name="Clum A."/>
            <person name="Steindorff A."/>
            <person name="Ohm R."/>
            <person name="Martin F."/>
            <person name="Silar P."/>
            <person name="Natvig D."/>
            <person name="Lalanne C."/>
            <person name="Gautier V."/>
            <person name="Ament-velasquez S.L."/>
            <person name="Kruys A."/>
            <person name="Hutchinson M.I."/>
            <person name="Powell A.J."/>
            <person name="Barry K."/>
            <person name="Miller A.N."/>
            <person name="Grigoriev I.V."/>
            <person name="Debuchy R."/>
            <person name="Gladieux P."/>
            <person name="Thoren M.H."/>
            <person name="Johannesson H."/>
        </authorList>
    </citation>
    <scope>NUCLEOTIDE SEQUENCE</scope>
    <source>
        <strain evidence="2">CBS 232.78</strain>
    </source>
</reference>
<dbReference type="Proteomes" id="UP001285441">
    <property type="component" value="Unassembled WGS sequence"/>
</dbReference>
<organism evidence="2 3">
    <name type="scientific">Podospora didyma</name>
    <dbReference type="NCBI Taxonomy" id="330526"/>
    <lineage>
        <taxon>Eukaryota</taxon>
        <taxon>Fungi</taxon>
        <taxon>Dikarya</taxon>
        <taxon>Ascomycota</taxon>
        <taxon>Pezizomycotina</taxon>
        <taxon>Sordariomycetes</taxon>
        <taxon>Sordariomycetidae</taxon>
        <taxon>Sordariales</taxon>
        <taxon>Podosporaceae</taxon>
        <taxon>Podospora</taxon>
    </lineage>
</organism>
<feature type="signal peptide" evidence="1">
    <location>
        <begin position="1"/>
        <end position="20"/>
    </location>
</feature>
<evidence type="ECO:0000256" key="1">
    <source>
        <dbReference type="SAM" id="SignalP"/>
    </source>
</evidence>
<keyword evidence="3" id="KW-1185">Reference proteome</keyword>
<sequence length="139" mass="14871">MLGLRTVAAAAICLLGLGQGSVATALGNGMGNHLGLSLFSEPGFTGNKCDIHSPCPKISPGTTWKQFPNLLNQRVFSNIADLEPYGFADIVRSVECPSNDVCLGLQNDKDKLENSNDQKELMAYWTDVRFLPAGTVVVS</sequence>
<protein>
    <recommendedName>
        <fullName evidence="4">Ecp2 effector protein domain-containing protein</fullName>
    </recommendedName>
</protein>
<evidence type="ECO:0000313" key="2">
    <source>
        <dbReference type="EMBL" id="KAK3367506.1"/>
    </source>
</evidence>
<comment type="caution">
    <text evidence="2">The sequence shown here is derived from an EMBL/GenBank/DDBJ whole genome shotgun (WGS) entry which is preliminary data.</text>
</comment>
<evidence type="ECO:0008006" key="4">
    <source>
        <dbReference type="Google" id="ProtNLM"/>
    </source>
</evidence>
<reference evidence="2" key="1">
    <citation type="journal article" date="2023" name="Mol. Phylogenet. Evol.">
        <title>Genome-scale phylogeny and comparative genomics of the fungal order Sordariales.</title>
        <authorList>
            <person name="Hensen N."/>
            <person name="Bonometti L."/>
            <person name="Westerberg I."/>
            <person name="Brannstrom I.O."/>
            <person name="Guillou S."/>
            <person name="Cros-Aarteil S."/>
            <person name="Calhoun S."/>
            <person name="Haridas S."/>
            <person name="Kuo A."/>
            <person name="Mondo S."/>
            <person name="Pangilinan J."/>
            <person name="Riley R."/>
            <person name="LaButti K."/>
            <person name="Andreopoulos B."/>
            <person name="Lipzen A."/>
            <person name="Chen C."/>
            <person name="Yan M."/>
            <person name="Daum C."/>
            <person name="Ng V."/>
            <person name="Clum A."/>
            <person name="Steindorff A."/>
            <person name="Ohm R.A."/>
            <person name="Martin F."/>
            <person name="Silar P."/>
            <person name="Natvig D.O."/>
            <person name="Lalanne C."/>
            <person name="Gautier V."/>
            <person name="Ament-Velasquez S.L."/>
            <person name="Kruys A."/>
            <person name="Hutchinson M.I."/>
            <person name="Powell A.J."/>
            <person name="Barry K."/>
            <person name="Miller A.N."/>
            <person name="Grigoriev I.V."/>
            <person name="Debuchy R."/>
            <person name="Gladieux P."/>
            <person name="Hiltunen Thoren M."/>
            <person name="Johannesson H."/>
        </authorList>
    </citation>
    <scope>NUCLEOTIDE SEQUENCE</scope>
    <source>
        <strain evidence="2">CBS 232.78</strain>
    </source>
</reference>